<dbReference type="InterPro" id="IPR027417">
    <property type="entry name" value="P-loop_NTPase"/>
</dbReference>
<dbReference type="PANTHER" id="PTHR23359">
    <property type="entry name" value="NUCLEOTIDE KINASE"/>
    <property type="match status" value="1"/>
</dbReference>
<dbReference type="CDD" id="cd01428">
    <property type="entry name" value="ADK"/>
    <property type="match status" value="1"/>
</dbReference>
<dbReference type="EMBL" id="QLYX01000003">
    <property type="protein sequence ID" value="RAY15805.1"/>
    <property type="molecule type" value="Genomic_DNA"/>
</dbReference>
<keyword evidence="8" id="KW-1185">Reference proteome</keyword>
<dbReference type="Proteomes" id="UP000251891">
    <property type="component" value="Unassembled WGS sequence"/>
</dbReference>
<dbReference type="EC" id="2.7.4.3" evidence="6"/>
<name>A0A365H9M8_9ACTN</name>
<evidence type="ECO:0000256" key="3">
    <source>
        <dbReference type="ARBA" id="ARBA00022741"/>
    </source>
</evidence>
<dbReference type="GO" id="GO:0005524">
    <property type="term" value="F:ATP binding"/>
    <property type="evidence" value="ECO:0007669"/>
    <property type="project" value="UniProtKB-KW"/>
</dbReference>
<comment type="similarity">
    <text evidence="5">Belongs to the adenylate kinase family.</text>
</comment>
<evidence type="ECO:0000313" key="7">
    <source>
        <dbReference type="EMBL" id="RAY15805.1"/>
    </source>
</evidence>
<comment type="subcellular location">
    <subcellularLocation>
        <location evidence="6">Cytoplasm</location>
    </subcellularLocation>
</comment>
<evidence type="ECO:0000256" key="4">
    <source>
        <dbReference type="ARBA" id="ARBA00022777"/>
    </source>
</evidence>
<keyword evidence="3 6" id="KW-0547">Nucleotide-binding</keyword>
<organism evidence="7 8">
    <name type="scientific">Actinomadura craniellae</name>
    <dbReference type="NCBI Taxonomy" id="2231787"/>
    <lineage>
        <taxon>Bacteria</taxon>
        <taxon>Bacillati</taxon>
        <taxon>Actinomycetota</taxon>
        <taxon>Actinomycetes</taxon>
        <taxon>Streptosporangiales</taxon>
        <taxon>Thermomonosporaceae</taxon>
        <taxon>Actinomadura</taxon>
    </lineage>
</organism>
<dbReference type="AlphaFoldDB" id="A0A365H9M8"/>
<dbReference type="Pfam" id="PF00406">
    <property type="entry name" value="ADK"/>
    <property type="match status" value="1"/>
</dbReference>
<proteinExistence type="inferred from homology"/>
<sequence length="228" mass="24689">MGGFAAVFLMGPPGAGKTTMATLFAERTGARPVRSGEMLRRVAAESPDAALRRTLMEYLPTSAPVPPEVYLRAVRDAFREAEPGPLVFDGYPKSVRQCDSVPELLAAGGLADPAITGFLFEVTAETIERRTRARETCANCGNETSLDGACCASPAIVRRPDDAPDRLRDRYAEYRSSIEAIGAEFAARWPLHRLDVERPPETIVAEIIRLSGVRAAAPDGRRDDSRSA</sequence>
<evidence type="ECO:0000256" key="6">
    <source>
        <dbReference type="RuleBase" id="RU003331"/>
    </source>
</evidence>
<gene>
    <name evidence="7" type="ORF">DPM19_08525</name>
</gene>
<evidence type="ECO:0000313" key="8">
    <source>
        <dbReference type="Proteomes" id="UP000251891"/>
    </source>
</evidence>
<dbReference type="SUPFAM" id="SSF52540">
    <property type="entry name" value="P-loop containing nucleoside triphosphate hydrolases"/>
    <property type="match status" value="1"/>
</dbReference>
<evidence type="ECO:0000256" key="5">
    <source>
        <dbReference type="RuleBase" id="RU003330"/>
    </source>
</evidence>
<dbReference type="RefSeq" id="WP_111864478.1">
    <property type="nucleotide sequence ID" value="NZ_QLYX01000003.1"/>
</dbReference>
<dbReference type="GO" id="GO:0005737">
    <property type="term" value="C:cytoplasm"/>
    <property type="evidence" value="ECO:0007669"/>
    <property type="project" value="UniProtKB-SubCell"/>
</dbReference>
<comment type="subunit">
    <text evidence="6">Monomer.</text>
</comment>
<dbReference type="Gene3D" id="3.40.50.300">
    <property type="entry name" value="P-loop containing nucleotide triphosphate hydrolases"/>
    <property type="match status" value="1"/>
</dbReference>
<dbReference type="OrthoDB" id="3820382at2"/>
<reference evidence="7 8" key="1">
    <citation type="submission" date="2018-06" db="EMBL/GenBank/DDBJ databases">
        <title>Actinomadura craniellae sp. nov. isolated from marine sponge Craniella sp.</title>
        <authorList>
            <person name="Li L."/>
            <person name="Xu Q.H."/>
            <person name="Lin H.W."/>
            <person name="Lu Y.H."/>
        </authorList>
    </citation>
    <scope>NUCLEOTIDE SEQUENCE [LARGE SCALE GENOMIC DNA]</scope>
    <source>
        <strain evidence="7 8">LHW63021</strain>
    </source>
</reference>
<keyword evidence="4 5" id="KW-0418">Kinase</keyword>
<dbReference type="InterPro" id="IPR000850">
    <property type="entry name" value="Adenylat/UMP-CMP_kin"/>
</dbReference>
<evidence type="ECO:0000256" key="2">
    <source>
        <dbReference type="ARBA" id="ARBA00022727"/>
    </source>
</evidence>
<keyword evidence="6" id="KW-0067">ATP-binding</keyword>
<evidence type="ECO:0000256" key="1">
    <source>
        <dbReference type="ARBA" id="ARBA00022679"/>
    </source>
</evidence>
<keyword evidence="2" id="KW-0545">Nucleotide biosynthesis</keyword>
<dbReference type="GO" id="GO:0004017">
    <property type="term" value="F:AMP kinase activity"/>
    <property type="evidence" value="ECO:0007669"/>
    <property type="project" value="UniProtKB-EC"/>
</dbReference>
<dbReference type="PRINTS" id="PR00094">
    <property type="entry name" value="ADENYLTKNASE"/>
</dbReference>
<accession>A0A365H9M8</accession>
<keyword evidence="1 5" id="KW-0808">Transferase</keyword>
<protein>
    <recommendedName>
        <fullName evidence="6">Adenylate kinase</fullName>
        <ecNumber evidence="6">2.7.4.3</ecNumber>
    </recommendedName>
</protein>
<comment type="caution">
    <text evidence="7">The sequence shown here is derived from an EMBL/GenBank/DDBJ whole genome shotgun (WGS) entry which is preliminary data.</text>
</comment>
<comment type="catalytic activity">
    <reaction evidence="6">
        <text>AMP + ATP = 2 ADP</text>
        <dbReference type="Rhea" id="RHEA:12973"/>
        <dbReference type="ChEBI" id="CHEBI:30616"/>
        <dbReference type="ChEBI" id="CHEBI:456215"/>
        <dbReference type="ChEBI" id="CHEBI:456216"/>
        <dbReference type="EC" id="2.7.4.3"/>
    </reaction>
</comment>